<evidence type="ECO:0000313" key="8">
    <source>
        <dbReference type="EMBL" id="TWT89879.1"/>
    </source>
</evidence>
<dbReference type="Pfam" id="PF25917">
    <property type="entry name" value="BSH_RND"/>
    <property type="match status" value="1"/>
</dbReference>
<feature type="domain" description="Multidrug resistance protein MdtA-like barrel-sandwich hybrid" evidence="6">
    <location>
        <begin position="47"/>
        <end position="216"/>
    </location>
</feature>
<reference evidence="8 9" key="1">
    <citation type="submission" date="2019-02" db="EMBL/GenBank/DDBJ databases">
        <title>Deep-cultivation of Planctomycetes and their phenomic and genomic characterization uncovers novel biology.</title>
        <authorList>
            <person name="Wiegand S."/>
            <person name="Jogler M."/>
            <person name="Boedeker C."/>
            <person name="Pinto D."/>
            <person name="Vollmers J."/>
            <person name="Rivas-Marin E."/>
            <person name="Kohn T."/>
            <person name="Peeters S.H."/>
            <person name="Heuer A."/>
            <person name="Rast P."/>
            <person name="Oberbeckmann S."/>
            <person name="Bunk B."/>
            <person name="Jeske O."/>
            <person name="Meyerdierks A."/>
            <person name="Storesund J.E."/>
            <person name="Kallscheuer N."/>
            <person name="Luecker S."/>
            <person name="Lage O.M."/>
            <person name="Pohl T."/>
            <person name="Merkel B.J."/>
            <person name="Hornburger P."/>
            <person name="Mueller R.-W."/>
            <person name="Bruemmer F."/>
            <person name="Labrenz M."/>
            <person name="Spormann A.M."/>
            <person name="Op Den Camp H."/>
            <person name="Overmann J."/>
            <person name="Amann R."/>
            <person name="Jetten M.S.M."/>
            <person name="Mascher T."/>
            <person name="Medema M.H."/>
            <person name="Devos D.P."/>
            <person name="Kaster A.-K."/>
            <person name="Ovreas L."/>
            <person name="Rohde M."/>
            <person name="Galperin M.Y."/>
            <person name="Jogler C."/>
        </authorList>
    </citation>
    <scope>NUCLEOTIDE SEQUENCE [LARGE SCALE GENOMIC DNA]</scope>
    <source>
        <strain evidence="8 9">Mal64</strain>
    </source>
</reference>
<sequence length="318" mass="34657" precursor="true">MVAILMRSIFTRTMLLSLGLALTSSGLAWGGEPVVVEGVVLRLITEAEAPSRASGALEAVLVREGDTVRRGQALARIDDAEARLALLAAEARRAIAEQAARNDVQLRFSAKAGETAAAELARSRESIERFAKSISQSQIDVERLKVEQAELEHEQAEENHKEALLELKLREHELSVAKLEVERRQITAPFGGVVVESFVRLGEWVEPGQRAFRLVDTSTLKAEGFVEASRATAVHPGDVVRLELTGAGPPTVVEGRLAFVSPEVDPINAQVRVWAEVDNRHGRLRPGARGEMTISIGESQGRGDRQPRDAGEHREAPR</sequence>
<feature type="coiled-coil region" evidence="3">
    <location>
        <begin position="134"/>
        <end position="182"/>
    </location>
</feature>
<evidence type="ECO:0000259" key="6">
    <source>
        <dbReference type="Pfam" id="PF25917"/>
    </source>
</evidence>
<feature type="signal peptide" evidence="5">
    <location>
        <begin position="1"/>
        <end position="30"/>
    </location>
</feature>
<keyword evidence="3" id="KW-0175">Coiled coil</keyword>
<dbReference type="InterPro" id="IPR051909">
    <property type="entry name" value="MFP_Cation_Efflux"/>
</dbReference>
<feature type="compositionally biased region" description="Basic and acidic residues" evidence="4">
    <location>
        <begin position="301"/>
        <end position="318"/>
    </location>
</feature>
<dbReference type="InterPro" id="IPR058625">
    <property type="entry name" value="MdtA-like_BSH"/>
</dbReference>
<evidence type="ECO:0000256" key="4">
    <source>
        <dbReference type="SAM" id="MobiDB-lite"/>
    </source>
</evidence>
<gene>
    <name evidence="8" type="ORF">Mal64_02610</name>
</gene>
<dbReference type="GO" id="GO:0060003">
    <property type="term" value="P:copper ion export"/>
    <property type="evidence" value="ECO:0007669"/>
    <property type="project" value="TreeGrafter"/>
</dbReference>
<dbReference type="GO" id="GO:0015679">
    <property type="term" value="P:plasma membrane copper ion transport"/>
    <property type="evidence" value="ECO:0007669"/>
    <property type="project" value="TreeGrafter"/>
</dbReference>
<keyword evidence="2" id="KW-0813">Transport</keyword>
<comment type="caution">
    <text evidence="8">The sequence shown here is derived from an EMBL/GenBank/DDBJ whole genome shotgun (WGS) entry which is preliminary data.</text>
</comment>
<feature type="coiled-coil region" evidence="3">
    <location>
        <begin position="70"/>
        <end position="97"/>
    </location>
</feature>
<dbReference type="Pfam" id="PF25954">
    <property type="entry name" value="Beta-barrel_RND_2"/>
    <property type="match status" value="1"/>
</dbReference>
<dbReference type="Gene3D" id="2.40.50.100">
    <property type="match status" value="1"/>
</dbReference>
<accession>A0A5C5ZQX0</accession>
<feature type="domain" description="CusB-like beta-barrel" evidence="7">
    <location>
        <begin position="229"/>
        <end position="294"/>
    </location>
</feature>
<dbReference type="PANTHER" id="PTHR30097:SF4">
    <property type="entry name" value="SLR6042 PROTEIN"/>
    <property type="match status" value="1"/>
</dbReference>
<dbReference type="EMBL" id="SJPQ01000001">
    <property type="protein sequence ID" value="TWT89879.1"/>
    <property type="molecule type" value="Genomic_DNA"/>
</dbReference>
<dbReference type="GO" id="GO:0030313">
    <property type="term" value="C:cell envelope"/>
    <property type="evidence" value="ECO:0007669"/>
    <property type="project" value="TreeGrafter"/>
</dbReference>
<name>A0A5C5ZQX0_9BACT</name>
<protein>
    <submittedName>
        <fullName evidence="8">p-hydroxybenzoic acid efflux subunit AaeA</fullName>
    </submittedName>
</protein>
<evidence type="ECO:0000256" key="5">
    <source>
        <dbReference type="SAM" id="SignalP"/>
    </source>
</evidence>
<keyword evidence="5" id="KW-0732">Signal</keyword>
<evidence type="ECO:0000259" key="7">
    <source>
        <dbReference type="Pfam" id="PF25954"/>
    </source>
</evidence>
<dbReference type="PANTHER" id="PTHR30097">
    <property type="entry name" value="CATION EFFLUX SYSTEM PROTEIN CUSB"/>
    <property type="match status" value="1"/>
</dbReference>
<dbReference type="AlphaFoldDB" id="A0A5C5ZQX0"/>
<dbReference type="GO" id="GO:0016020">
    <property type="term" value="C:membrane"/>
    <property type="evidence" value="ECO:0007669"/>
    <property type="project" value="InterPro"/>
</dbReference>
<comment type="similarity">
    <text evidence="1">Belongs to the membrane fusion protein (MFP) (TC 8.A.1) family.</text>
</comment>
<evidence type="ECO:0000256" key="2">
    <source>
        <dbReference type="ARBA" id="ARBA00022448"/>
    </source>
</evidence>
<evidence type="ECO:0000256" key="3">
    <source>
        <dbReference type="SAM" id="Coils"/>
    </source>
</evidence>
<keyword evidence="9" id="KW-1185">Reference proteome</keyword>
<feature type="region of interest" description="Disordered" evidence="4">
    <location>
        <begin position="286"/>
        <end position="318"/>
    </location>
</feature>
<dbReference type="SUPFAM" id="SSF111369">
    <property type="entry name" value="HlyD-like secretion proteins"/>
    <property type="match status" value="1"/>
</dbReference>
<dbReference type="NCBIfam" id="TIGR01730">
    <property type="entry name" value="RND_mfp"/>
    <property type="match status" value="1"/>
</dbReference>
<organism evidence="8 9">
    <name type="scientific">Pseudobythopirellula maris</name>
    <dbReference type="NCBI Taxonomy" id="2527991"/>
    <lineage>
        <taxon>Bacteria</taxon>
        <taxon>Pseudomonadati</taxon>
        <taxon>Planctomycetota</taxon>
        <taxon>Planctomycetia</taxon>
        <taxon>Pirellulales</taxon>
        <taxon>Lacipirellulaceae</taxon>
        <taxon>Pseudobythopirellula</taxon>
    </lineage>
</organism>
<proteinExistence type="inferred from homology"/>
<dbReference type="InterPro" id="IPR058792">
    <property type="entry name" value="Beta-barrel_RND_2"/>
</dbReference>
<dbReference type="GO" id="GO:0022857">
    <property type="term" value="F:transmembrane transporter activity"/>
    <property type="evidence" value="ECO:0007669"/>
    <property type="project" value="InterPro"/>
</dbReference>
<dbReference type="InterPro" id="IPR006143">
    <property type="entry name" value="RND_pump_MFP"/>
</dbReference>
<evidence type="ECO:0000313" key="9">
    <source>
        <dbReference type="Proteomes" id="UP000315440"/>
    </source>
</evidence>
<dbReference type="Proteomes" id="UP000315440">
    <property type="component" value="Unassembled WGS sequence"/>
</dbReference>
<dbReference type="Gene3D" id="2.40.30.170">
    <property type="match status" value="1"/>
</dbReference>
<feature type="chain" id="PRO_5022744765" evidence="5">
    <location>
        <begin position="31"/>
        <end position="318"/>
    </location>
</feature>
<evidence type="ECO:0000256" key="1">
    <source>
        <dbReference type="ARBA" id="ARBA00009477"/>
    </source>
</evidence>
<dbReference type="OrthoDB" id="259511at2"/>